<organism evidence="2 4">
    <name type="scientific">Adineta steineri</name>
    <dbReference type="NCBI Taxonomy" id="433720"/>
    <lineage>
        <taxon>Eukaryota</taxon>
        <taxon>Metazoa</taxon>
        <taxon>Spiralia</taxon>
        <taxon>Gnathifera</taxon>
        <taxon>Rotifera</taxon>
        <taxon>Eurotatoria</taxon>
        <taxon>Bdelloidea</taxon>
        <taxon>Adinetida</taxon>
        <taxon>Adinetidae</taxon>
        <taxon>Adineta</taxon>
    </lineage>
</organism>
<feature type="domain" description="4Fe-4S ferredoxin-type" evidence="1">
    <location>
        <begin position="34"/>
        <end position="64"/>
    </location>
</feature>
<dbReference type="InterPro" id="IPR017896">
    <property type="entry name" value="4Fe4S_Fe-S-bd"/>
</dbReference>
<reference evidence="2" key="1">
    <citation type="submission" date="2021-02" db="EMBL/GenBank/DDBJ databases">
        <authorList>
            <person name="Nowell W R."/>
        </authorList>
    </citation>
    <scope>NUCLEOTIDE SEQUENCE</scope>
</reference>
<evidence type="ECO:0000313" key="3">
    <source>
        <dbReference type="EMBL" id="CAF3714194.1"/>
    </source>
</evidence>
<name>A0A814DMR0_9BILA</name>
<evidence type="ECO:0000313" key="4">
    <source>
        <dbReference type="Proteomes" id="UP000663891"/>
    </source>
</evidence>
<gene>
    <name evidence="3" type="ORF">OKA104_LOCUS13399</name>
    <name evidence="2" type="ORF">VCS650_LOCUS12428</name>
</gene>
<comment type="caution">
    <text evidence="2">The sequence shown here is derived from an EMBL/GenBank/DDBJ whole genome shotgun (WGS) entry which is preliminary data.</text>
</comment>
<dbReference type="PROSITE" id="PS51379">
    <property type="entry name" value="4FE4S_FER_2"/>
    <property type="match status" value="1"/>
</dbReference>
<dbReference type="EMBL" id="CAJOAY010000676">
    <property type="protein sequence ID" value="CAF3714194.1"/>
    <property type="molecule type" value="Genomic_DNA"/>
</dbReference>
<evidence type="ECO:0000313" key="2">
    <source>
        <dbReference type="EMBL" id="CAF0957782.1"/>
    </source>
</evidence>
<dbReference type="AlphaFoldDB" id="A0A814DMR0"/>
<dbReference type="EMBL" id="CAJNON010000096">
    <property type="protein sequence ID" value="CAF0957782.1"/>
    <property type="molecule type" value="Genomic_DNA"/>
</dbReference>
<dbReference type="Proteomes" id="UP000663891">
    <property type="component" value="Unassembled WGS sequence"/>
</dbReference>
<dbReference type="Proteomes" id="UP000663881">
    <property type="component" value="Unassembled WGS sequence"/>
</dbReference>
<accession>A0A814DMR0</accession>
<sequence>MAIIIGTFITPALSDDWACDCVGACFSYNCYVGAGSYCNNAACGAGCGCCLNNCPKDMFNSIWNLKRQLSQAQQDTTNANGKYTTCSSSLATANQNYQNATQLYQTADSQLATCGTARDTCCNRATKLAGGRDNAISALNAIANVRRRLFNNDNQRRFFQDDEDDRRE</sequence>
<evidence type="ECO:0000259" key="1">
    <source>
        <dbReference type="PROSITE" id="PS51379"/>
    </source>
</evidence>
<proteinExistence type="predicted"/>
<protein>
    <recommendedName>
        <fullName evidence="1">4Fe-4S ferredoxin-type domain-containing protein</fullName>
    </recommendedName>
</protein>